<dbReference type="CDD" id="cd00104">
    <property type="entry name" value="KAZAL_FS"/>
    <property type="match status" value="1"/>
</dbReference>
<dbReference type="PROSITE" id="PS51257">
    <property type="entry name" value="PROKAR_LIPOPROTEIN"/>
    <property type="match status" value="1"/>
</dbReference>
<feature type="domain" description="Kazal-like" evidence="1">
    <location>
        <begin position="20"/>
        <end position="74"/>
    </location>
</feature>
<sequence length="76" mass="8093">MNKIVLASALLALSGLYSCKNSDVPCIDQSKINPDQMCTLQYDPVCGCNGKTYGNVCEADRAGVTAYAKGECPDKK</sequence>
<dbReference type="InterPro" id="IPR036058">
    <property type="entry name" value="Kazal_dom_sf"/>
</dbReference>
<proteinExistence type="predicted"/>
<dbReference type="Proteomes" id="UP000625551">
    <property type="component" value="Unassembled WGS sequence"/>
</dbReference>
<dbReference type="SUPFAM" id="SSF100895">
    <property type="entry name" value="Kazal-type serine protease inhibitors"/>
    <property type="match status" value="1"/>
</dbReference>
<dbReference type="PROSITE" id="PS51465">
    <property type="entry name" value="KAZAL_2"/>
    <property type="match status" value="1"/>
</dbReference>
<keyword evidence="3" id="KW-1185">Reference proteome</keyword>
<gene>
    <name evidence="2" type="ORF">H9Q13_06450</name>
</gene>
<reference evidence="2 3" key="1">
    <citation type="submission" date="2020-09" db="EMBL/GenBank/DDBJ databases">
        <title>Genome sequencing and assembly of Pontibacter sp.</title>
        <authorList>
            <person name="Chhetri G."/>
        </authorList>
    </citation>
    <scope>NUCLEOTIDE SEQUENCE [LARGE SCALE GENOMIC DNA]</scope>
    <source>
        <strain evidence="2 3">JH31</strain>
    </source>
</reference>
<evidence type="ECO:0000259" key="1">
    <source>
        <dbReference type="PROSITE" id="PS51465"/>
    </source>
</evidence>
<dbReference type="Gene3D" id="3.30.60.30">
    <property type="match status" value="1"/>
</dbReference>
<evidence type="ECO:0000313" key="3">
    <source>
        <dbReference type="Proteomes" id="UP000625551"/>
    </source>
</evidence>
<organism evidence="2 3">
    <name type="scientific">Pontibacter aquaedesilientis</name>
    <dbReference type="NCBI Taxonomy" id="2766980"/>
    <lineage>
        <taxon>Bacteria</taxon>
        <taxon>Pseudomonadati</taxon>
        <taxon>Bacteroidota</taxon>
        <taxon>Cytophagia</taxon>
        <taxon>Cytophagales</taxon>
        <taxon>Hymenobacteraceae</taxon>
        <taxon>Pontibacter</taxon>
    </lineage>
</organism>
<protein>
    <submittedName>
        <fullName evidence="2">Kazal domain protein</fullName>
    </submittedName>
</protein>
<dbReference type="RefSeq" id="WP_191182950.1">
    <property type="nucleotide sequence ID" value="NZ_JACXAJ010000002.1"/>
</dbReference>
<dbReference type="EMBL" id="JACXAJ010000002">
    <property type="protein sequence ID" value="MBD1396800.1"/>
    <property type="molecule type" value="Genomic_DNA"/>
</dbReference>
<name>A0ABR7XET4_9BACT</name>
<comment type="caution">
    <text evidence="2">The sequence shown here is derived from an EMBL/GenBank/DDBJ whole genome shotgun (WGS) entry which is preliminary data.</text>
</comment>
<evidence type="ECO:0000313" key="2">
    <source>
        <dbReference type="EMBL" id="MBD1396800.1"/>
    </source>
</evidence>
<dbReference type="InterPro" id="IPR002350">
    <property type="entry name" value="Kazal_dom"/>
</dbReference>
<accession>A0ABR7XET4</accession>
<dbReference type="Pfam" id="PF00050">
    <property type="entry name" value="Kazal_1"/>
    <property type="match status" value="1"/>
</dbReference>